<dbReference type="OMA" id="HTSHAID"/>
<evidence type="ECO:0000313" key="2">
    <source>
        <dbReference type="Proteomes" id="UP000596660"/>
    </source>
</evidence>
<dbReference type="EnsemblPlants" id="AUR62032814-RA">
    <property type="protein sequence ID" value="AUR62032814-RA:cds"/>
    <property type="gene ID" value="AUR62032814"/>
</dbReference>
<evidence type="ECO:0000313" key="1">
    <source>
        <dbReference type="EnsemblPlants" id="AUR62032814-RA:cds"/>
    </source>
</evidence>
<reference evidence="1" key="1">
    <citation type="journal article" date="2017" name="Nature">
        <title>The genome of Chenopodium quinoa.</title>
        <authorList>
            <person name="Jarvis D.E."/>
            <person name="Ho Y.S."/>
            <person name="Lightfoot D.J."/>
            <person name="Schmoeckel S.M."/>
            <person name="Li B."/>
            <person name="Borm T.J.A."/>
            <person name="Ohyanagi H."/>
            <person name="Mineta K."/>
            <person name="Michell C.T."/>
            <person name="Saber N."/>
            <person name="Kharbatia N.M."/>
            <person name="Rupper R.R."/>
            <person name="Sharp A.R."/>
            <person name="Dally N."/>
            <person name="Boughton B.A."/>
            <person name="Woo Y.H."/>
            <person name="Gao G."/>
            <person name="Schijlen E.G.W.M."/>
            <person name="Guo X."/>
            <person name="Momin A.A."/>
            <person name="Negrao S."/>
            <person name="Al-Babili S."/>
            <person name="Gehring C."/>
            <person name="Roessner U."/>
            <person name="Jung C."/>
            <person name="Murphy K."/>
            <person name="Arold S.T."/>
            <person name="Gojobori T."/>
            <person name="van der Linden C.G."/>
            <person name="van Loo E.N."/>
            <person name="Jellen E.N."/>
            <person name="Maughan P.J."/>
            <person name="Tester M."/>
        </authorList>
    </citation>
    <scope>NUCLEOTIDE SEQUENCE [LARGE SCALE GENOMIC DNA]</scope>
    <source>
        <strain evidence="1">cv. PI 614886</strain>
    </source>
</reference>
<evidence type="ECO:0008006" key="3">
    <source>
        <dbReference type="Google" id="ProtNLM"/>
    </source>
</evidence>
<dbReference type="Proteomes" id="UP000596660">
    <property type="component" value="Unplaced"/>
</dbReference>
<dbReference type="PANTHER" id="PTHR36482">
    <property type="entry name" value="OSJNBA0024J22.15 PROTEIN"/>
    <property type="match status" value="1"/>
</dbReference>
<reference evidence="1" key="2">
    <citation type="submission" date="2021-03" db="UniProtKB">
        <authorList>
            <consortium name="EnsemblPlants"/>
        </authorList>
    </citation>
    <scope>IDENTIFICATION</scope>
</reference>
<keyword evidence="2" id="KW-1185">Reference proteome</keyword>
<dbReference type="InterPro" id="IPR053085">
    <property type="entry name" value="Jasmonate-induced_protein"/>
</dbReference>
<organism evidence="1 2">
    <name type="scientific">Chenopodium quinoa</name>
    <name type="common">Quinoa</name>
    <dbReference type="NCBI Taxonomy" id="63459"/>
    <lineage>
        <taxon>Eukaryota</taxon>
        <taxon>Viridiplantae</taxon>
        <taxon>Streptophyta</taxon>
        <taxon>Embryophyta</taxon>
        <taxon>Tracheophyta</taxon>
        <taxon>Spermatophyta</taxon>
        <taxon>Magnoliopsida</taxon>
        <taxon>eudicotyledons</taxon>
        <taxon>Gunneridae</taxon>
        <taxon>Pentapetalae</taxon>
        <taxon>Caryophyllales</taxon>
        <taxon>Chenopodiaceae</taxon>
        <taxon>Chenopodioideae</taxon>
        <taxon>Atripliceae</taxon>
        <taxon>Chenopodium</taxon>
    </lineage>
</organism>
<dbReference type="Gramene" id="AUR62032814-RA">
    <property type="protein sequence ID" value="AUR62032814-RA:cds"/>
    <property type="gene ID" value="AUR62032814"/>
</dbReference>
<sequence length="162" mass="17311">MKIKESGGLATTGGWILNFGEDTIVFQEPKDWSGSVLGDYPPQIDVKTSAKFTHQGDDGSMGAVVYVGPRKKGGSTECAWVFAWYTPGNGNANKTYVEVGPAEDYPKGNIDRWEIIKANLLNAPGHTSHAIDNVKTGAEASSSIKPGYTSVATSVFDVVKIK</sequence>
<proteinExistence type="predicted"/>
<protein>
    <recommendedName>
        <fullName evidence="3">Jasmonate-induced protein</fullName>
    </recommendedName>
</protein>
<dbReference type="PANTHER" id="PTHR36482:SF6">
    <property type="entry name" value="JASMONATE-INDUCED PROTEIN HOMOLOG"/>
    <property type="match status" value="1"/>
</dbReference>
<accession>A0A803MNG3</accession>
<dbReference type="AlphaFoldDB" id="A0A803MNG3"/>
<name>A0A803MNG3_CHEQI</name>